<keyword evidence="2" id="KW-0812">Transmembrane</keyword>
<organism evidence="3 4">
    <name type="scientific">Mycetocola manganoxydans</name>
    <dbReference type="NCBI Taxonomy" id="699879"/>
    <lineage>
        <taxon>Bacteria</taxon>
        <taxon>Bacillati</taxon>
        <taxon>Actinomycetota</taxon>
        <taxon>Actinomycetes</taxon>
        <taxon>Micrococcales</taxon>
        <taxon>Microbacteriaceae</taxon>
        <taxon>Mycetocola</taxon>
    </lineage>
</organism>
<evidence type="ECO:0000313" key="4">
    <source>
        <dbReference type="Proteomes" id="UP000270299"/>
    </source>
</evidence>
<comment type="caution">
    <text evidence="3">The sequence shown here is derived from an EMBL/GenBank/DDBJ whole genome shotgun (WGS) entry which is preliminary data.</text>
</comment>
<accession>A0A3L6ZYL7</accession>
<evidence type="ECO:0000256" key="1">
    <source>
        <dbReference type="SAM" id="MobiDB-lite"/>
    </source>
</evidence>
<gene>
    <name evidence="3" type="ORF">D9V29_03780</name>
</gene>
<proteinExistence type="predicted"/>
<feature type="compositionally biased region" description="Pro residues" evidence="1">
    <location>
        <begin position="265"/>
        <end position="280"/>
    </location>
</feature>
<dbReference type="EMBL" id="RCUV01000003">
    <property type="protein sequence ID" value="RLP73133.1"/>
    <property type="molecule type" value="Genomic_DNA"/>
</dbReference>
<name>A0A3L6ZYL7_9MICO</name>
<dbReference type="Proteomes" id="UP000270299">
    <property type="component" value="Unassembled WGS sequence"/>
</dbReference>
<protein>
    <submittedName>
        <fullName evidence="3">Uncharacterized protein</fullName>
    </submittedName>
</protein>
<dbReference type="AlphaFoldDB" id="A0A3L6ZYL7"/>
<feature type="compositionally biased region" description="Low complexity" evidence="1">
    <location>
        <begin position="281"/>
        <end position="292"/>
    </location>
</feature>
<feature type="transmembrane region" description="Helical" evidence="2">
    <location>
        <begin position="21"/>
        <end position="39"/>
    </location>
</feature>
<dbReference type="OrthoDB" id="5109978at2"/>
<reference evidence="3 4" key="1">
    <citation type="submission" date="2018-10" db="EMBL/GenBank/DDBJ databases">
        <authorList>
            <person name="Li J."/>
        </authorList>
    </citation>
    <scope>NUCLEOTIDE SEQUENCE [LARGE SCALE GENOMIC DNA]</scope>
    <source>
        <strain evidence="3 4">CCTCC AB209002</strain>
    </source>
</reference>
<keyword evidence="2" id="KW-0472">Membrane</keyword>
<evidence type="ECO:0000313" key="3">
    <source>
        <dbReference type="EMBL" id="RLP73133.1"/>
    </source>
</evidence>
<sequence length="302" mass="32389">MSSGEITASSGARQRIRSFSAVVWVVGALILAGIAYNTYLNVGIGDNGFGILGEAEYPWREADPTVFEDRDGDTWSGTGNGVIRIPLEEHQQDPYIASLGPGSTEDDRIVLSASNVDDANDPDADREWPDLISYIRMDDRVPVLPGNGVLELWVEADGDWSLTLEKTEVEEITDGIVGGKGDAFLVYRGDAVSARFQHKGDGLFYVTIQTAGGESDRPIIESGDVNERLSWQPADGGVYFTIESDAENGAWTIDIDELATDAPVEPTPDPASPDPTPTPAALPAQPAPDTTASRPTRGTPRE</sequence>
<evidence type="ECO:0000256" key="2">
    <source>
        <dbReference type="SAM" id="Phobius"/>
    </source>
</evidence>
<keyword evidence="2" id="KW-1133">Transmembrane helix</keyword>
<dbReference type="RefSeq" id="WP_121671986.1">
    <property type="nucleotide sequence ID" value="NZ_BMXM01000003.1"/>
</dbReference>
<feature type="region of interest" description="Disordered" evidence="1">
    <location>
        <begin position="257"/>
        <end position="302"/>
    </location>
</feature>
<keyword evidence="4" id="KW-1185">Reference proteome</keyword>